<reference evidence="1" key="1">
    <citation type="submission" date="2022-09" db="EMBL/GenBank/DDBJ databases">
        <title>Fusarium specimens isolated from Avocado Roots.</title>
        <authorList>
            <person name="Stajich J."/>
            <person name="Roper C."/>
            <person name="Heimlech-Rivalta G."/>
        </authorList>
    </citation>
    <scope>NUCLEOTIDE SEQUENCE</scope>
    <source>
        <strain evidence="1">CF00095</strain>
    </source>
</reference>
<comment type="caution">
    <text evidence="1">The sequence shown here is derived from an EMBL/GenBank/DDBJ whole genome shotgun (WGS) entry which is preliminary data.</text>
</comment>
<sequence length="279" mass="32516">MAEPREQYESLHQLIVKNPWFCKDPLFWTDEHLKLLDIQFQPIGHLIPYPAICRPICDASVAFGKQLIAGLTSEAKRAAFVKLFRSLGQGLVHPRDEMAVFMFSGKEVHTSSCWISHFPPPVLYNEYPVIGYYHYDDVKWDRHESIQPRDNPWVRVGGNAPVARLCRRRLRNATPAEWSKDPYIVGLILSLAQWSWRQERHPYLQNFPVRLVMTTDRDPKTVYVFMADVSVRLLDCIYWPGLSLEGVTWPVIRHLKVPAEPVCNFPDRLLFEVMGIRYL</sequence>
<dbReference type="Proteomes" id="UP001152024">
    <property type="component" value="Unassembled WGS sequence"/>
</dbReference>
<protein>
    <submittedName>
        <fullName evidence="1">Uncharacterized protein</fullName>
    </submittedName>
</protein>
<keyword evidence="2" id="KW-1185">Reference proteome</keyword>
<name>A0ABQ8RNG1_FUSEQ</name>
<proteinExistence type="predicted"/>
<accession>A0ABQ8RNG1</accession>
<dbReference type="EMBL" id="JAOQBH010000003">
    <property type="protein sequence ID" value="KAJ4138524.1"/>
    <property type="molecule type" value="Genomic_DNA"/>
</dbReference>
<organism evidence="1 2">
    <name type="scientific">Fusarium equiseti</name>
    <name type="common">Fusarium scirpi</name>
    <dbReference type="NCBI Taxonomy" id="61235"/>
    <lineage>
        <taxon>Eukaryota</taxon>
        <taxon>Fungi</taxon>
        <taxon>Dikarya</taxon>
        <taxon>Ascomycota</taxon>
        <taxon>Pezizomycotina</taxon>
        <taxon>Sordariomycetes</taxon>
        <taxon>Hypocreomycetidae</taxon>
        <taxon>Hypocreales</taxon>
        <taxon>Nectriaceae</taxon>
        <taxon>Fusarium</taxon>
        <taxon>Fusarium incarnatum-equiseti species complex</taxon>
    </lineage>
</organism>
<evidence type="ECO:0000313" key="1">
    <source>
        <dbReference type="EMBL" id="KAJ4138524.1"/>
    </source>
</evidence>
<evidence type="ECO:0000313" key="2">
    <source>
        <dbReference type="Proteomes" id="UP001152024"/>
    </source>
</evidence>
<gene>
    <name evidence="1" type="ORF">NW768_002361</name>
</gene>